<evidence type="ECO:0000256" key="2">
    <source>
        <dbReference type="ARBA" id="ARBA00023186"/>
    </source>
</evidence>
<dbReference type="Proteomes" id="UP000824120">
    <property type="component" value="Chromosome 2"/>
</dbReference>
<organism evidence="5 6">
    <name type="scientific">Solanum commersonii</name>
    <name type="common">Commerson's wild potato</name>
    <name type="synonym">Commerson's nightshade</name>
    <dbReference type="NCBI Taxonomy" id="4109"/>
    <lineage>
        <taxon>Eukaryota</taxon>
        <taxon>Viridiplantae</taxon>
        <taxon>Streptophyta</taxon>
        <taxon>Embryophyta</taxon>
        <taxon>Tracheophyta</taxon>
        <taxon>Spermatophyta</taxon>
        <taxon>Magnoliopsida</taxon>
        <taxon>eudicotyledons</taxon>
        <taxon>Gunneridae</taxon>
        <taxon>Pentapetalae</taxon>
        <taxon>asterids</taxon>
        <taxon>lamiids</taxon>
        <taxon>Solanales</taxon>
        <taxon>Solanaceae</taxon>
        <taxon>Solanoideae</taxon>
        <taxon>Solaneae</taxon>
        <taxon>Solanum</taxon>
    </lineage>
</organism>
<sequence length="116" mass="13791">MALRGMSLLMVLLTGYFTNFFYPFPFYSFIVNHLPNTGKNFLQQLFKFLKVLQERRELAERVMITRLSLYSIWMQKCDHAELYNRISDENVELMRERLAQTVIWPSDDDEIAGSLD</sequence>
<keyword evidence="1" id="KW-0602">Photosynthesis</keyword>
<gene>
    <name evidence="5" type="ORF">H5410_012679</name>
</gene>
<dbReference type="PANTHER" id="PTHR33791">
    <property type="entry name" value="CHAPERONIN-LIKE RBCX PROTEIN 1, CHLOROPLASTIC"/>
    <property type="match status" value="1"/>
</dbReference>
<feature type="transmembrane region" description="Helical" evidence="4">
    <location>
        <begin position="7"/>
        <end position="30"/>
    </location>
</feature>
<keyword evidence="6" id="KW-1185">Reference proteome</keyword>
<keyword evidence="4" id="KW-1133">Transmembrane helix</keyword>
<dbReference type="PANTHER" id="PTHR33791:SF11">
    <property type="entry name" value="CHAPERONIN-LIKE RBCX PROTEIN"/>
    <property type="match status" value="1"/>
</dbReference>
<evidence type="ECO:0000256" key="1">
    <source>
        <dbReference type="ARBA" id="ARBA00022531"/>
    </source>
</evidence>
<dbReference type="GO" id="GO:0110102">
    <property type="term" value="P:ribulose bisphosphate carboxylase complex assembly"/>
    <property type="evidence" value="ECO:0007669"/>
    <property type="project" value="InterPro"/>
</dbReference>
<dbReference type="OrthoDB" id="546456at2759"/>
<dbReference type="GO" id="GO:0044183">
    <property type="term" value="F:protein folding chaperone"/>
    <property type="evidence" value="ECO:0007669"/>
    <property type="project" value="InterPro"/>
</dbReference>
<keyword evidence="4" id="KW-0472">Membrane</keyword>
<accession>A0A9J6ASA7</accession>
<evidence type="ECO:0000256" key="4">
    <source>
        <dbReference type="SAM" id="Phobius"/>
    </source>
</evidence>
<reference evidence="5 6" key="1">
    <citation type="submission" date="2020-09" db="EMBL/GenBank/DDBJ databases">
        <title>De no assembly of potato wild relative species, Solanum commersonii.</title>
        <authorList>
            <person name="Cho K."/>
        </authorList>
    </citation>
    <scope>NUCLEOTIDE SEQUENCE [LARGE SCALE GENOMIC DNA]</scope>
    <source>
        <strain evidence="5">LZ3.2</strain>
        <tissue evidence="5">Leaf</tissue>
    </source>
</reference>
<dbReference type="EMBL" id="JACXVP010000002">
    <property type="protein sequence ID" value="KAG5627461.1"/>
    <property type="molecule type" value="Genomic_DNA"/>
</dbReference>
<dbReference type="GO" id="GO:0015979">
    <property type="term" value="P:photosynthesis"/>
    <property type="evidence" value="ECO:0007669"/>
    <property type="project" value="UniProtKB-KW"/>
</dbReference>
<name>A0A9J6ASA7_SOLCO</name>
<keyword evidence="2" id="KW-0143">Chaperone</keyword>
<evidence type="ECO:0000256" key="3">
    <source>
        <dbReference type="ARBA" id="ARBA00023300"/>
    </source>
</evidence>
<dbReference type="InterPro" id="IPR003435">
    <property type="entry name" value="Chaperonin_RcbX"/>
</dbReference>
<dbReference type="Gene3D" id="1.10.1200.210">
    <property type="entry name" value="Chaperonin-like RbcX"/>
    <property type="match status" value="1"/>
</dbReference>
<proteinExistence type="predicted"/>
<dbReference type="SUPFAM" id="SSF158615">
    <property type="entry name" value="RbcX-like"/>
    <property type="match status" value="1"/>
</dbReference>
<dbReference type="AlphaFoldDB" id="A0A9J6ASA7"/>
<keyword evidence="4" id="KW-0812">Transmembrane</keyword>
<comment type="caution">
    <text evidence="5">The sequence shown here is derived from an EMBL/GenBank/DDBJ whole genome shotgun (WGS) entry which is preliminary data.</text>
</comment>
<dbReference type="GO" id="GO:0015977">
    <property type="term" value="P:carbon fixation"/>
    <property type="evidence" value="ECO:0007669"/>
    <property type="project" value="UniProtKB-KW"/>
</dbReference>
<dbReference type="InterPro" id="IPR038052">
    <property type="entry name" value="Chaperonin_RbcX_sf"/>
</dbReference>
<evidence type="ECO:0000313" key="5">
    <source>
        <dbReference type="EMBL" id="KAG5627461.1"/>
    </source>
</evidence>
<evidence type="ECO:0000313" key="6">
    <source>
        <dbReference type="Proteomes" id="UP000824120"/>
    </source>
</evidence>
<keyword evidence="3" id="KW-0120">Carbon dioxide fixation</keyword>
<protein>
    <submittedName>
        <fullName evidence="5">Uncharacterized protein</fullName>
    </submittedName>
</protein>